<keyword evidence="9" id="KW-1185">Reference proteome</keyword>
<feature type="transmembrane region" description="Helical" evidence="6">
    <location>
        <begin position="12"/>
        <end position="35"/>
    </location>
</feature>
<feature type="transmembrane region" description="Helical" evidence="6">
    <location>
        <begin position="309"/>
        <end position="328"/>
    </location>
</feature>
<feature type="transmembrane region" description="Helical" evidence="6">
    <location>
        <begin position="135"/>
        <end position="153"/>
    </location>
</feature>
<evidence type="ECO:0000256" key="4">
    <source>
        <dbReference type="ARBA" id="ARBA00022989"/>
    </source>
</evidence>
<organism evidence="8 9">
    <name type="scientific">Aeromicrobium alkaliterrae</name>
    <dbReference type="NCBI Taxonomy" id="302168"/>
    <lineage>
        <taxon>Bacteria</taxon>
        <taxon>Bacillati</taxon>
        <taxon>Actinomycetota</taxon>
        <taxon>Actinomycetes</taxon>
        <taxon>Propionibacteriales</taxon>
        <taxon>Nocardioidaceae</taxon>
        <taxon>Aeromicrobium</taxon>
    </lineage>
</organism>
<protein>
    <submittedName>
        <fullName evidence="8">MFS transporter</fullName>
    </submittedName>
</protein>
<dbReference type="EMBL" id="BAAAME010000004">
    <property type="protein sequence ID" value="GAA1744943.1"/>
    <property type="molecule type" value="Genomic_DNA"/>
</dbReference>
<dbReference type="RefSeq" id="WP_344202386.1">
    <property type="nucleotide sequence ID" value="NZ_BAAAME010000004.1"/>
</dbReference>
<keyword evidence="4 6" id="KW-1133">Transmembrane helix</keyword>
<feature type="transmembrane region" description="Helical" evidence="6">
    <location>
        <begin position="197"/>
        <end position="216"/>
    </location>
</feature>
<name>A0ABN2JZX2_9ACTN</name>
<dbReference type="SUPFAM" id="SSF103473">
    <property type="entry name" value="MFS general substrate transporter"/>
    <property type="match status" value="2"/>
</dbReference>
<evidence type="ECO:0000256" key="5">
    <source>
        <dbReference type="ARBA" id="ARBA00023136"/>
    </source>
</evidence>
<reference evidence="8 9" key="1">
    <citation type="journal article" date="2019" name="Int. J. Syst. Evol. Microbiol.">
        <title>The Global Catalogue of Microorganisms (GCM) 10K type strain sequencing project: providing services to taxonomists for standard genome sequencing and annotation.</title>
        <authorList>
            <consortium name="The Broad Institute Genomics Platform"/>
            <consortium name="The Broad Institute Genome Sequencing Center for Infectious Disease"/>
            <person name="Wu L."/>
            <person name="Ma J."/>
        </authorList>
    </citation>
    <scope>NUCLEOTIDE SEQUENCE [LARGE SCALE GENOMIC DNA]</scope>
    <source>
        <strain evidence="8 9">JCM 13518</strain>
    </source>
</reference>
<gene>
    <name evidence="8" type="ORF">GCM10009710_26200</name>
</gene>
<evidence type="ECO:0000259" key="7">
    <source>
        <dbReference type="PROSITE" id="PS50850"/>
    </source>
</evidence>
<dbReference type="Pfam" id="PF07690">
    <property type="entry name" value="MFS_1"/>
    <property type="match status" value="1"/>
</dbReference>
<feature type="transmembrane region" description="Helical" evidence="6">
    <location>
        <begin position="78"/>
        <end position="97"/>
    </location>
</feature>
<keyword evidence="3 6" id="KW-0812">Transmembrane</keyword>
<feature type="transmembrane region" description="Helical" evidence="6">
    <location>
        <begin position="228"/>
        <end position="245"/>
    </location>
</feature>
<feature type="transmembrane region" description="Helical" evidence="6">
    <location>
        <begin position="433"/>
        <end position="454"/>
    </location>
</feature>
<dbReference type="PRINTS" id="PR01035">
    <property type="entry name" value="TCRTETA"/>
</dbReference>
<feature type="domain" description="Major facilitator superfamily (MFS) profile" evidence="7">
    <location>
        <begin position="12"/>
        <end position="459"/>
    </location>
</feature>
<comment type="subcellular location">
    <subcellularLocation>
        <location evidence="1">Cell membrane</location>
        <topology evidence="1">Multi-pass membrane protein</topology>
    </subcellularLocation>
</comment>
<feature type="transmembrane region" description="Helical" evidence="6">
    <location>
        <begin position="165"/>
        <end position="185"/>
    </location>
</feature>
<keyword evidence="2" id="KW-0813">Transport</keyword>
<feature type="transmembrane region" description="Helical" evidence="6">
    <location>
        <begin position="335"/>
        <end position="355"/>
    </location>
</feature>
<sequence>MKTANRTPYQLTFGILSVAVASFALMQSMTVPVLSTIETEFKTDQATVTWVLTAYLLSASVFTPIIGRLGDTYGKHRMLVISMVFLSLGSLTAALAPTIGILIAGRVLTGVGGGVLPIAFGIIRDELPSHRVAGAAGFVSSLMAVGFGAGIVIAGPIAEGLGFRWLFWIPFIVTVAAAIAAWLFVPESPVRTPGRVPMLPAVLMASWLVALLLGLSQAPKWGWTSPEILGLITAAAILLVVWVWVENHETVPLIDMRMMRLKGVWTANLVALLVGFCMYAMFGFLPQFLQTPESAGYGFGASTAESGYLILPNAIASFICGIAAAPITQRVGAKAVVVVGGIVGSAGLGAMVFAHDQHWQILVINGVVGFGIGFVFSSLAPLILAAVPAHQSGAASGMNANIRTIGGSIGTAVMSTIVTSHAGSTGFPEESGYLTGFAMLAVVMLVAGLAGLLIPAARRRVDIETEELEARSAAERRVPVTA</sequence>
<feature type="transmembrane region" description="Helical" evidence="6">
    <location>
        <begin position="103"/>
        <end position="123"/>
    </location>
</feature>
<evidence type="ECO:0000256" key="3">
    <source>
        <dbReference type="ARBA" id="ARBA00022692"/>
    </source>
</evidence>
<dbReference type="CDD" id="cd17504">
    <property type="entry name" value="MFS_MMR_MDR_like"/>
    <property type="match status" value="1"/>
</dbReference>
<dbReference type="InterPro" id="IPR011701">
    <property type="entry name" value="MFS"/>
</dbReference>
<dbReference type="InterPro" id="IPR001958">
    <property type="entry name" value="Tet-R_TetA/multi-R_MdtG-like"/>
</dbReference>
<keyword evidence="5 6" id="KW-0472">Membrane</keyword>
<feature type="transmembrane region" description="Helical" evidence="6">
    <location>
        <begin position="265"/>
        <end position="289"/>
    </location>
</feature>
<dbReference type="Proteomes" id="UP001501057">
    <property type="component" value="Unassembled WGS sequence"/>
</dbReference>
<dbReference type="Gene3D" id="1.20.1720.10">
    <property type="entry name" value="Multidrug resistance protein D"/>
    <property type="match status" value="1"/>
</dbReference>
<dbReference type="PANTHER" id="PTHR42718:SF9">
    <property type="entry name" value="MAJOR FACILITATOR SUPERFAMILY MULTIDRUG TRANSPORTER MFSC"/>
    <property type="match status" value="1"/>
</dbReference>
<evidence type="ECO:0000313" key="8">
    <source>
        <dbReference type="EMBL" id="GAA1744943.1"/>
    </source>
</evidence>
<feature type="transmembrane region" description="Helical" evidence="6">
    <location>
        <begin position="47"/>
        <end position="66"/>
    </location>
</feature>
<evidence type="ECO:0000256" key="2">
    <source>
        <dbReference type="ARBA" id="ARBA00022448"/>
    </source>
</evidence>
<dbReference type="InterPro" id="IPR020846">
    <property type="entry name" value="MFS_dom"/>
</dbReference>
<comment type="caution">
    <text evidence="8">The sequence shown here is derived from an EMBL/GenBank/DDBJ whole genome shotgun (WGS) entry which is preliminary data.</text>
</comment>
<dbReference type="Gene3D" id="1.20.1250.20">
    <property type="entry name" value="MFS general substrate transporter like domains"/>
    <property type="match status" value="1"/>
</dbReference>
<evidence type="ECO:0000256" key="1">
    <source>
        <dbReference type="ARBA" id="ARBA00004651"/>
    </source>
</evidence>
<dbReference type="PANTHER" id="PTHR42718">
    <property type="entry name" value="MAJOR FACILITATOR SUPERFAMILY MULTIDRUG TRANSPORTER MFSC"/>
    <property type="match status" value="1"/>
</dbReference>
<evidence type="ECO:0000313" key="9">
    <source>
        <dbReference type="Proteomes" id="UP001501057"/>
    </source>
</evidence>
<proteinExistence type="predicted"/>
<feature type="transmembrane region" description="Helical" evidence="6">
    <location>
        <begin position="361"/>
        <end position="388"/>
    </location>
</feature>
<dbReference type="PROSITE" id="PS50850">
    <property type="entry name" value="MFS"/>
    <property type="match status" value="1"/>
</dbReference>
<dbReference type="InterPro" id="IPR036259">
    <property type="entry name" value="MFS_trans_sf"/>
</dbReference>
<feature type="transmembrane region" description="Helical" evidence="6">
    <location>
        <begin position="400"/>
        <end position="421"/>
    </location>
</feature>
<evidence type="ECO:0000256" key="6">
    <source>
        <dbReference type="SAM" id="Phobius"/>
    </source>
</evidence>
<accession>A0ABN2JZX2</accession>